<evidence type="ECO:0000313" key="2">
    <source>
        <dbReference type="Proteomes" id="UP001165297"/>
    </source>
</evidence>
<accession>A0ABS8AFT5</accession>
<dbReference type="Gene3D" id="2.120.10.30">
    <property type="entry name" value="TolB, C-terminal domain"/>
    <property type="match status" value="1"/>
</dbReference>
<sequence length="337" mass="35583">MLFSSLLRQPVLVTLGRYARLTILLATVAGALPGCSDDDETESAPTAPDRITVPQAGLHPEGIQYDEVNKRFLVSSRTQGKIGSVKDDSTYTQFADEPRLISTIGLNLDASRNRLLVAVSDNGANAARTTAATLRKLAALAIFNSTSGALQNYIDLGNLRPNQAHFANDIAVDAQGNIYITDSLSPIIYKVDALGVASVFLENNQLSGGTGFGLNGIVFHPDGYLLVAKANDGSLFKVPVATPASFTKVTTPAGLNLTGADGLLLLNPQTLLLVSGSQTTVLRLSSTDAWATTNSTGSFATGAVSPTTITRRNTSDAYVLYPFQSTSPRFAIVKAKF</sequence>
<reference evidence="1" key="1">
    <citation type="submission" date="2021-10" db="EMBL/GenBank/DDBJ databases">
        <authorList>
            <person name="Dean J.D."/>
            <person name="Kim M.K."/>
            <person name="Newey C.N."/>
            <person name="Stoker T.S."/>
            <person name="Thompson D.W."/>
            <person name="Grose J.H."/>
        </authorList>
    </citation>
    <scope>NUCLEOTIDE SEQUENCE</scope>
    <source>
        <strain evidence="1">BT635</strain>
    </source>
</reference>
<proteinExistence type="predicted"/>
<protein>
    <submittedName>
        <fullName evidence="1">SMP-30/gluconolactonase/LRE family protein</fullName>
    </submittedName>
</protein>
<keyword evidence="2" id="KW-1185">Reference proteome</keyword>
<dbReference type="InterPro" id="IPR011042">
    <property type="entry name" value="6-blade_b-propeller_TolB-like"/>
</dbReference>
<dbReference type="PANTHER" id="PTHR31460:SF3">
    <property type="entry name" value="MESOCENTIN"/>
    <property type="match status" value="1"/>
</dbReference>
<dbReference type="EMBL" id="JAJADQ010000009">
    <property type="protein sequence ID" value="MCB2379288.1"/>
    <property type="molecule type" value="Genomic_DNA"/>
</dbReference>
<dbReference type="PANTHER" id="PTHR31460">
    <property type="match status" value="1"/>
</dbReference>
<dbReference type="SUPFAM" id="SSF101898">
    <property type="entry name" value="NHL repeat"/>
    <property type="match status" value="1"/>
</dbReference>
<dbReference type="InterPro" id="IPR053224">
    <property type="entry name" value="Sensory_adhesion_molecule"/>
</dbReference>
<gene>
    <name evidence="1" type="ORF">LGH70_16950</name>
</gene>
<evidence type="ECO:0000313" key="1">
    <source>
        <dbReference type="EMBL" id="MCB2379288.1"/>
    </source>
</evidence>
<name>A0ABS8AFT5_9BACT</name>
<dbReference type="Proteomes" id="UP001165297">
    <property type="component" value="Unassembled WGS sequence"/>
</dbReference>
<organism evidence="1 2">
    <name type="scientific">Hymenobacter nitidus</name>
    <dbReference type="NCBI Taxonomy" id="2880929"/>
    <lineage>
        <taxon>Bacteria</taxon>
        <taxon>Pseudomonadati</taxon>
        <taxon>Bacteroidota</taxon>
        <taxon>Cytophagia</taxon>
        <taxon>Cytophagales</taxon>
        <taxon>Hymenobacteraceae</taxon>
        <taxon>Hymenobacter</taxon>
    </lineage>
</organism>
<comment type="caution">
    <text evidence="1">The sequence shown here is derived from an EMBL/GenBank/DDBJ whole genome shotgun (WGS) entry which is preliminary data.</text>
</comment>